<dbReference type="PANTHER" id="PTHR31465">
    <property type="entry name" value="PROTEIN RTA1-RELATED"/>
    <property type="match status" value="1"/>
</dbReference>
<proteinExistence type="predicted"/>
<feature type="transmembrane region" description="Helical" evidence="5">
    <location>
        <begin position="40"/>
        <end position="61"/>
    </location>
</feature>
<evidence type="ECO:0000256" key="5">
    <source>
        <dbReference type="SAM" id="Phobius"/>
    </source>
</evidence>
<comment type="subcellular location">
    <subcellularLocation>
        <location evidence="1">Membrane</location>
        <topology evidence="1">Multi-pass membrane protein</topology>
    </subcellularLocation>
</comment>
<dbReference type="Proteomes" id="UP000681722">
    <property type="component" value="Unassembled WGS sequence"/>
</dbReference>
<keyword evidence="2 5" id="KW-0812">Transmembrane</keyword>
<dbReference type="OrthoDB" id="3358017at2759"/>
<dbReference type="InterPro" id="IPR007568">
    <property type="entry name" value="RTA1"/>
</dbReference>
<reference evidence="6" key="1">
    <citation type="submission" date="2021-02" db="EMBL/GenBank/DDBJ databases">
        <authorList>
            <person name="Nowell W R."/>
        </authorList>
    </citation>
    <scope>NUCLEOTIDE SEQUENCE</scope>
</reference>
<feature type="transmembrane region" description="Helical" evidence="5">
    <location>
        <begin position="114"/>
        <end position="137"/>
    </location>
</feature>
<evidence type="ECO:0000313" key="8">
    <source>
        <dbReference type="Proteomes" id="UP000663829"/>
    </source>
</evidence>
<feature type="non-terminal residue" evidence="6">
    <location>
        <position position="199"/>
    </location>
</feature>
<keyword evidence="3 5" id="KW-1133">Transmembrane helix</keyword>
<dbReference type="EMBL" id="CAJNOQ010040381">
    <property type="protein sequence ID" value="CAF1619885.1"/>
    <property type="molecule type" value="Genomic_DNA"/>
</dbReference>
<evidence type="ECO:0000256" key="3">
    <source>
        <dbReference type="ARBA" id="ARBA00022989"/>
    </source>
</evidence>
<dbReference type="Proteomes" id="UP000663829">
    <property type="component" value="Unassembled WGS sequence"/>
</dbReference>
<feature type="transmembrane region" description="Helical" evidence="5">
    <location>
        <begin position="9"/>
        <end position="28"/>
    </location>
</feature>
<evidence type="ECO:0000256" key="2">
    <source>
        <dbReference type="ARBA" id="ARBA00022692"/>
    </source>
</evidence>
<feature type="transmembrane region" description="Helical" evidence="5">
    <location>
        <begin position="82"/>
        <end position="102"/>
    </location>
</feature>
<evidence type="ECO:0000256" key="1">
    <source>
        <dbReference type="ARBA" id="ARBA00004141"/>
    </source>
</evidence>
<keyword evidence="8" id="KW-1185">Reference proteome</keyword>
<keyword evidence="4 5" id="KW-0472">Membrane</keyword>
<evidence type="ECO:0000313" key="7">
    <source>
        <dbReference type="EMBL" id="CAF4509248.1"/>
    </source>
</evidence>
<sequence length="199" mass="21879">LLRHKTKYFIPFVIGGLLEVGGYIARGIGRSNLYNLGTYVVQALMLLIPPAFFSASIYMILSRLIRFTRGEKFSLIKVTRMSTIFVVADVVSLLLQGGGGGIQASRGLQSTGQAIIIFGLAVQVISFTLFLTVAITFQIRIGKSVVEHATTNVHSSDINGSVEWKQLLKVLYFSGCIILIRSAYRVAEYATGFDGYLMR</sequence>
<name>A0A816C8Q7_9BILA</name>
<organism evidence="6 8">
    <name type="scientific">Didymodactylos carnosus</name>
    <dbReference type="NCBI Taxonomy" id="1234261"/>
    <lineage>
        <taxon>Eukaryota</taxon>
        <taxon>Metazoa</taxon>
        <taxon>Spiralia</taxon>
        <taxon>Gnathifera</taxon>
        <taxon>Rotifera</taxon>
        <taxon>Eurotatoria</taxon>
        <taxon>Bdelloidea</taxon>
        <taxon>Philodinida</taxon>
        <taxon>Philodinidae</taxon>
        <taxon>Didymodactylos</taxon>
    </lineage>
</organism>
<evidence type="ECO:0000256" key="4">
    <source>
        <dbReference type="ARBA" id="ARBA00023136"/>
    </source>
</evidence>
<dbReference type="PANTHER" id="PTHR31465:SF1">
    <property type="entry name" value="PROTEIN RTA1-RELATED"/>
    <property type="match status" value="1"/>
</dbReference>
<evidence type="ECO:0008006" key="9">
    <source>
        <dbReference type="Google" id="ProtNLM"/>
    </source>
</evidence>
<accession>A0A816C8Q7</accession>
<dbReference type="Pfam" id="PF04479">
    <property type="entry name" value="RTA1"/>
    <property type="match status" value="1"/>
</dbReference>
<dbReference type="GO" id="GO:0016020">
    <property type="term" value="C:membrane"/>
    <property type="evidence" value="ECO:0007669"/>
    <property type="project" value="UniProtKB-SubCell"/>
</dbReference>
<gene>
    <name evidence="6" type="ORF">GPM918_LOCUS43674</name>
    <name evidence="7" type="ORF">SRO942_LOCUS45229</name>
</gene>
<dbReference type="AlphaFoldDB" id="A0A816C8Q7"/>
<dbReference type="EMBL" id="CAJOBC010107503">
    <property type="protein sequence ID" value="CAF4509248.1"/>
    <property type="molecule type" value="Genomic_DNA"/>
</dbReference>
<feature type="non-terminal residue" evidence="6">
    <location>
        <position position="1"/>
    </location>
</feature>
<comment type="caution">
    <text evidence="6">The sequence shown here is derived from an EMBL/GenBank/DDBJ whole genome shotgun (WGS) entry which is preliminary data.</text>
</comment>
<evidence type="ECO:0000313" key="6">
    <source>
        <dbReference type="EMBL" id="CAF1619885.1"/>
    </source>
</evidence>
<protein>
    <recommendedName>
        <fullName evidence="9">RTA1 like protein</fullName>
    </recommendedName>
</protein>